<organism evidence="1">
    <name type="scientific">Coniophora puteana</name>
    <dbReference type="NCBI Taxonomy" id="80637"/>
    <lineage>
        <taxon>Eukaryota</taxon>
        <taxon>Fungi</taxon>
        <taxon>Dikarya</taxon>
        <taxon>Basidiomycota</taxon>
        <taxon>Agaricomycotina</taxon>
        <taxon>Agaricomycetes</taxon>
        <taxon>Agaricomycetidae</taxon>
        <taxon>Boletales</taxon>
        <taxon>Coniophorineae</taxon>
        <taxon>Coniophoraceae</taxon>
        <taxon>Coniophora</taxon>
    </lineage>
</organism>
<geneLocation type="mitochondrion" evidence="1"/>
<accession>A0A896Z1S0</accession>
<keyword evidence="1" id="KW-0496">Mitochondrion</keyword>
<protein>
    <submittedName>
        <fullName evidence="1">Uncharacterized protein</fullName>
    </submittedName>
</protein>
<name>A0A896Z1S0_9AGAM</name>
<dbReference type="EMBL" id="MT375016">
    <property type="protein sequence ID" value="QSE34019.1"/>
    <property type="molecule type" value="Genomic_DNA"/>
</dbReference>
<gene>
    <name evidence="1" type="primary">orf429</name>
</gene>
<reference evidence="1" key="1">
    <citation type="journal article" date="2020" name="Comput. Struct. Biotechnol. J.">
        <title>The mitogenomes of two saprophytic Boletales species (Coniophora) reveals intron dynamics and accumulation of plasmid-derived and non-conserved genes.</title>
        <authorList>
            <person name="Wu P."/>
            <person name="Bao Z."/>
            <person name="Tu W."/>
            <person name="Li L."/>
            <person name="Xiong C."/>
            <person name="Jin X."/>
            <person name="Li P."/>
            <person name="Gui M."/>
            <person name="Huang W."/>
            <person name="Li Q."/>
        </authorList>
    </citation>
    <scope>NUCLEOTIDE SEQUENCE</scope>
</reference>
<evidence type="ECO:0000313" key="1">
    <source>
        <dbReference type="EMBL" id="QSE34019.1"/>
    </source>
</evidence>
<proteinExistence type="predicted"/>
<sequence length="429" mass="50996">MFFYLPTMRATLPLQSWAWKAYKREMERLNEIKRLRHEKVTISEQLFDLGYAGFSTKTSRENIIHYLIGNNTSLYGTVLAFRKSWKKNNPSAPYYSFFVYYSHETGRIERFLYNEGSKDLDKPTLKLEDFESYNPITDTGLNFNDKDLSTEYIENYKQTVQEKYPNILFNFQLLNDGKLNKQFYDLFILELMRDYFFTELSFGLCDMRVLRHFTTPIVDSVTQSDYKDRLGCGKINKKAFNKIINEYSTDNKNNKELIEKITKNLEYCLCFFRAPKFIRFFKDKDSIINVNVPENFQHKFSNTIVNHSNLNLISVPNENLPKSILDLKSFINTRKISNRDDLRRRVIDFNKRSYKKLLNIYSCGYYNNQDHYPKLRKFAIINEHFSINMPKVTTSKNFIIEDYTSPDALTNNDDSLNQENLKKIVKKLK</sequence>
<dbReference type="AlphaFoldDB" id="A0A896Z1S0"/>